<comment type="caution">
    <text evidence="9">The sequence shown here is derived from an EMBL/GenBank/DDBJ whole genome shotgun (WGS) entry which is preliminary data.</text>
</comment>
<keyword evidence="4" id="KW-0540">Nuclease</keyword>
<evidence type="ECO:0000256" key="5">
    <source>
        <dbReference type="ARBA" id="ARBA00022723"/>
    </source>
</evidence>
<feature type="domain" description="DDE Tnp4" evidence="8">
    <location>
        <begin position="169"/>
        <end position="335"/>
    </location>
</feature>
<dbReference type="GO" id="GO:0004518">
    <property type="term" value="F:nuclease activity"/>
    <property type="evidence" value="ECO:0007669"/>
    <property type="project" value="UniProtKB-KW"/>
</dbReference>
<keyword evidence="5" id="KW-0479">Metal-binding</keyword>
<reference evidence="9 10" key="1">
    <citation type="submission" date="2023-11" db="EMBL/GenBank/DDBJ databases">
        <authorList>
            <person name="Hedman E."/>
            <person name="Englund M."/>
            <person name="Stromberg M."/>
            <person name="Nyberg Akerstrom W."/>
            <person name="Nylinder S."/>
            <person name="Jareborg N."/>
            <person name="Kallberg Y."/>
            <person name="Kronander E."/>
        </authorList>
    </citation>
    <scope>NUCLEOTIDE SEQUENCE [LARGE SCALE GENOMIC DNA]</scope>
</reference>
<proteinExistence type="inferred from homology"/>
<dbReference type="GO" id="GO:0046872">
    <property type="term" value="F:metal ion binding"/>
    <property type="evidence" value="ECO:0007669"/>
    <property type="project" value="UniProtKB-KW"/>
</dbReference>
<accession>A0AAV1LAD9</accession>
<comment type="similarity">
    <text evidence="3">Belongs to the HARBI1 family.</text>
</comment>
<keyword evidence="6" id="KW-0378">Hydrolase</keyword>
<evidence type="ECO:0000256" key="3">
    <source>
        <dbReference type="ARBA" id="ARBA00006958"/>
    </source>
</evidence>
<evidence type="ECO:0000256" key="4">
    <source>
        <dbReference type="ARBA" id="ARBA00022722"/>
    </source>
</evidence>
<keyword evidence="7" id="KW-0539">Nucleus</keyword>
<evidence type="ECO:0000313" key="10">
    <source>
        <dbReference type="Proteomes" id="UP001314205"/>
    </source>
</evidence>
<evidence type="ECO:0000313" key="9">
    <source>
        <dbReference type="EMBL" id="CAK1590992.1"/>
    </source>
</evidence>
<dbReference type="Proteomes" id="UP001314205">
    <property type="component" value="Unassembled WGS sequence"/>
</dbReference>
<name>A0AAV1LAD9_9NEOP</name>
<dbReference type="PANTHER" id="PTHR22930:SF269">
    <property type="entry name" value="NUCLEASE HARBI1-LIKE PROTEIN"/>
    <property type="match status" value="1"/>
</dbReference>
<dbReference type="InterPro" id="IPR045249">
    <property type="entry name" value="HARBI1-like"/>
</dbReference>
<dbReference type="EMBL" id="CAVLGL010000086">
    <property type="protein sequence ID" value="CAK1590992.1"/>
    <property type="molecule type" value="Genomic_DNA"/>
</dbReference>
<organism evidence="9 10">
    <name type="scientific">Parnassius mnemosyne</name>
    <name type="common">clouded apollo</name>
    <dbReference type="NCBI Taxonomy" id="213953"/>
    <lineage>
        <taxon>Eukaryota</taxon>
        <taxon>Metazoa</taxon>
        <taxon>Ecdysozoa</taxon>
        <taxon>Arthropoda</taxon>
        <taxon>Hexapoda</taxon>
        <taxon>Insecta</taxon>
        <taxon>Pterygota</taxon>
        <taxon>Neoptera</taxon>
        <taxon>Endopterygota</taxon>
        <taxon>Lepidoptera</taxon>
        <taxon>Glossata</taxon>
        <taxon>Ditrysia</taxon>
        <taxon>Papilionoidea</taxon>
        <taxon>Papilionidae</taxon>
        <taxon>Parnassiinae</taxon>
        <taxon>Parnassini</taxon>
        <taxon>Parnassius</taxon>
        <taxon>Driopa</taxon>
    </lineage>
</organism>
<gene>
    <name evidence="9" type="ORF">PARMNEM_LOCUS11285</name>
</gene>
<comment type="cofactor">
    <cofactor evidence="1">
        <name>a divalent metal cation</name>
        <dbReference type="ChEBI" id="CHEBI:60240"/>
    </cofactor>
</comment>
<keyword evidence="10" id="KW-1185">Reference proteome</keyword>
<dbReference type="GO" id="GO:0016787">
    <property type="term" value="F:hydrolase activity"/>
    <property type="evidence" value="ECO:0007669"/>
    <property type="project" value="UniProtKB-KW"/>
</dbReference>
<comment type="subcellular location">
    <subcellularLocation>
        <location evidence="2">Nucleus</location>
    </subcellularLocation>
</comment>
<dbReference type="Pfam" id="PF13359">
    <property type="entry name" value="DDE_Tnp_4"/>
    <property type="match status" value="1"/>
</dbReference>
<dbReference type="GO" id="GO:0005634">
    <property type="term" value="C:nucleus"/>
    <property type="evidence" value="ECO:0007669"/>
    <property type="project" value="UniProtKB-SubCell"/>
</dbReference>
<evidence type="ECO:0000256" key="1">
    <source>
        <dbReference type="ARBA" id="ARBA00001968"/>
    </source>
</evidence>
<dbReference type="InterPro" id="IPR027806">
    <property type="entry name" value="HARBI1_dom"/>
</dbReference>
<dbReference type="PANTHER" id="PTHR22930">
    <property type="match status" value="1"/>
</dbReference>
<evidence type="ECO:0000256" key="7">
    <source>
        <dbReference type="ARBA" id="ARBA00023242"/>
    </source>
</evidence>
<sequence length="393" mass="45126">MDPPMITALAALILLELLKNKVNRNVWVEPVLSNRLTSGIFHSMFSAHRDNPHKFFSYYRMSVNSFDELLSIISQRIKKQDTNMRRSITPAERLAVTLRYLASGANFTDLEYDFQISRKTIPFIVKETCQAYSQELAPLEMPKPNKEKWINIAEKFYKEANFPNCVGAIDGKHIRIVCLPNAGSKYYNYKKYHSIILLAVVDADYCFTFIDIGAPGRESDSSIFKSSNFGQKLTRSQLDLPEPIHLPNNMGNPRVPFVFVGDAAFGLNKNVMRPFSLRNIDTPKKTFNYRLSRARRFVECAFGILSNKWRIFHSSIIINPQSAKYIIKAACVLHNFVRRRDGYQFEDTIRCDMEEFDEVQAVGGRSSGISVRDSFVQYFNGPGAVPWQNRMIH</sequence>
<evidence type="ECO:0000256" key="2">
    <source>
        <dbReference type="ARBA" id="ARBA00004123"/>
    </source>
</evidence>
<evidence type="ECO:0000256" key="6">
    <source>
        <dbReference type="ARBA" id="ARBA00022801"/>
    </source>
</evidence>
<dbReference type="AlphaFoldDB" id="A0AAV1LAD9"/>
<evidence type="ECO:0000259" key="8">
    <source>
        <dbReference type="Pfam" id="PF13359"/>
    </source>
</evidence>
<protein>
    <recommendedName>
        <fullName evidence="8">DDE Tnp4 domain-containing protein</fullName>
    </recommendedName>
</protein>